<evidence type="ECO:0000256" key="4">
    <source>
        <dbReference type="ARBA" id="ARBA00022692"/>
    </source>
</evidence>
<evidence type="ECO:0000256" key="7">
    <source>
        <dbReference type="SAM" id="MobiDB-lite"/>
    </source>
</evidence>
<feature type="transmembrane region" description="Helical" evidence="8">
    <location>
        <begin position="158"/>
        <end position="181"/>
    </location>
</feature>
<dbReference type="RefSeq" id="WP_311629260.1">
    <property type="nucleotide sequence ID" value="NZ_JAVREN010000005.1"/>
</dbReference>
<evidence type="ECO:0000256" key="2">
    <source>
        <dbReference type="ARBA" id="ARBA00010792"/>
    </source>
</evidence>
<dbReference type="EMBL" id="JAVREN010000005">
    <property type="protein sequence ID" value="MDT0306332.1"/>
    <property type="molecule type" value="Genomic_DNA"/>
</dbReference>
<dbReference type="InterPro" id="IPR051311">
    <property type="entry name" value="DedA_domain"/>
</dbReference>
<feature type="transmembrane region" description="Helical" evidence="8">
    <location>
        <begin position="125"/>
        <end position="146"/>
    </location>
</feature>
<name>A0ABU2L450_9ACTN</name>
<dbReference type="InterPro" id="IPR032816">
    <property type="entry name" value="VTT_dom"/>
</dbReference>
<evidence type="ECO:0000256" key="8">
    <source>
        <dbReference type="SAM" id="Phobius"/>
    </source>
</evidence>
<keyword evidence="5 8" id="KW-1133">Transmembrane helix</keyword>
<evidence type="ECO:0000256" key="5">
    <source>
        <dbReference type="ARBA" id="ARBA00022989"/>
    </source>
</evidence>
<gene>
    <name evidence="10" type="ORF">RM780_05070</name>
</gene>
<dbReference type="PANTHER" id="PTHR42709">
    <property type="entry name" value="ALKALINE PHOSPHATASE LIKE PROTEIN"/>
    <property type="match status" value="1"/>
</dbReference>
<protein>
    <submittedName>
        <fullName evidence="10">VTT domain-containing protein</fullName>
    </submittedName>
</protein>
<evidence type="ECO:0000313" key="11">
    <source>
        <dbReference type="Proteomes" id="UP001183388"/>
    </source>
</evidence>
<dbReference type="PANTHER" id="PTHR42709:SF6">
    <property type="entry name" value="UNDECAPRENYL PHOSPHATE TRANSPORTER A"/>
    <property type="match status" value="1"/>
</dbReference>
<comment type="similarity">
    <text evidence="2">Belongs to the DedA family.</text>
</comment>
<keyword evidence="4 8" id="KW-0812">Transmembrane</keyword>
<reference evidence="11" key="1">
    <citation type="submission" date="2023-07" db="EMBL/GenBank/DDBJ databases">
        <title>30 novel species of actinomycetes from the DSMZ collection.</title>
        <authorList>
            <person name="Nouioui I."/>
        </authorList>
    </citation>
    <scope>NUCLEOTIDE SEQUENCE [LARGE SCALE GENOMIC DNA]</scope>
    <source>
        <strain evidence="11">DSM 44917</strain>
    </source>
</reference>
<evidence type="ECO:0000313" key="10">
    <source>
        <dbReference type="EMBL" id="MDT0306332.1"/>
    </source>
</evidence>
<accession>A0ABU2L450</accession>
<feature type="compositionally biased region" description="Low complexity" evidence="7">
    <location>
        <begin position="207"/>
        <end position="240"/>
    </location>
</feature>
<comment type="caution">
    <text evidence="10">The sequence shown here is derived from an EMBL/GenBank/DDBJ whole genome shotgun (WGS) entry which is preliminary data.</text>
</comment>
<feature type="domain" description="VTT" evidence="9">
    <location>
        <begin position="20"/>
        <end position="145"/>
    </location>
</feature>
<feature type="region of interest" description="Disordered" evidence="7">
    <location>
        <begin position="198"/>
        <end position="240"/>
    </location>
</feature>
<keyword evidence="11" id="KW-1185">Reference proteome</keyword>
<evidence type="ECO:0000256" key="1">
    <source>
        <dbReference type="ARBA" id="ARBA00004651"/>
    </source>
</evidence>
<dbReference type="Proteomes" id="UP001183388">
    <property type="component" value="Unassembled WGS sequence"/>
</dbReference>
<sequence length="240" mass="24749">MDGALWMYVLLAVTTVPPLFPNAALITQAGAMAQSGELSLTLVVLVVGGSALAGDAAIYGIGRLARGRALRWLGRTPRREAALHWTSERMHAHGLPFVVGVRFLPSGRIVGGLTAAIVGYSARRYLLGTAIAEAVWAFYSVAIGYWGGSALEGTWPPLIIGTAVSVLVAGVAQLLSLPRGFRLRSLFRLRRGARSASRTVRTSLPDPAAARTPAEGPAPAAGPGVSPGAPDAPAGGAPTL</sequence>
<keyword evidence="3" id="KW-1003">Cell membrane</keyword>
<feature type="transmembrane region" description="Helical" evidence="8">
    <location>
        <begin position="43"/>
        <end position="62"/>
    </location>
</feature>
<evidence type="ECO:0000256" key="6">
    <source>
        <dbReference type="ARBA" id="ARBA00023136"/>
    </source>
</evidence>
<keyword evidence="6 8" id="KW-0472">Membrane</keyword>
<dbReference type="Pfam" id="PF09335">
    <property type="entry name" value="VTT_dom"/>
    <property type="match status" value="1"/>
</dbReference>
<evidence type="ECO:0000256" key="3">
    <source>
        <dbReference type="ARBA" id="ARBA00022475"/>
    </source>
</evidence>
<proteinExistence type="inferred from homology"/>
<organism evidence="10 11">
    <name type="scientific">Streptomyces boetiae</name>
    <dbReference type="NCBI Taxonomy" id="3075541"/>
    <lineage>
        <taxon>Bacteria</taxon>
        <taxon>Bacillati</taxon>
        <taxon>Actinomycetota</taxon>
        <taxon>Actinomycetes</taxon>
        <taxon>Kitasatosporales</taxon>
        <taxon>Streptomycetaceae</taxon>
        <taxon>Streptomyces</taxon>
    </lineage>
</organism>
<comment type="subcellular location">
    <subcellularLocation>
        <location evidence="1">Cell membrane</location>
        <topology evidence="1">Multi-pass membrane protein</topology>
    </subcellularLocation>
</comment>
<evidence type="ECO:0000259" key="9">
    <source>
        <dbReference type="Pfam" id="PF09335"/>
    </source>
</evidence>